<organism evidence="2 3">
    <name type="scientific">Paenibacillus silagei</name>
    <dbReference type="NCBI Taxonomy" id="1670801"/>
    <lineage>
        <taxon>Bacteria</taxon>
        <taxon>Bacillati</taxon>
        <taxon>Bacillota</taxon>
        <taxon>Bacilli</taxon>
        <taxon>Bacillales</taxon>
        <taxon>Paenibacillaceae</taxon>
        <taxon>Paenibacillus</taxon>
    </lineage>
</organism>
<accession>A0ABS4NSI1</accession>
<dbReference type="RefSeq" id="WP_209874530.1">
    <property type="nucleotide sequence ID" value="NZ_JAGGLV010000009.1"/>
</dbReference>
<dbReference type="Gene3D" id="3.40.50.720">
    <property type="entry name" value="NAD(P)-binding Rossmann-like Domain"/>
    <property type="match status" value="1"/>
</dbReference>
<protein>
    <submittedName>
        <fullName evidence="2">Nucleoside-diphosphate-sugar epimerase</fullName>
    </submittedName>
</protein>
<dbReference type="InterPro" id="IPR016040">
    <property type="entry name" value="NAD(P)-bd_dom"/>
</dbReference>
<dbReference type="PANTHER" id="PTHR43245">
    <property type="entry name" value="BIFUNCTIONAL POLYMYXIN RESISTANCE PROTEIN ARNA"/>
    <property type="match status" value="1"/>
</dbReference>
<evidence type="ECO:0000259" key="1">
    <source>
        <dbReference type="Pfam" id="PF13460"/>
    </source>
</evidence>
<dbReference type="InterPro" id="IPR036291">
    <property type="entry name" value="NAD(P)-bd_dom_sf"/>
</dbReference>
<gene>
    <name evidence="2" type="ORF">J2Z70_003148</name>
</gene>
<keyword evidence="3" id="KW-1185">Reference proteome</keyword>
<proteinExistence type="predicted"/>
<evidence type="ECO:0000313" key="3">
    <source>
        <dbReference type="Proteomes" id="UP000773462"/>
    </source>
</evidence>
<sequence>MKKVLVLGGTRFFGKRLVELLLQDQDSEVTILTRGLTEDSFGEHVTRLAADRTDEAALEQAVGDTVWDIVYDNICYTPDEAAAAVRIWAGRAKRYILTSSLSVYDPQPEALAETDFDPWHYPLKSGGKTDISYQEGKRQAEAVLLQTADFPVAAVRFPIVLGTDDYTRRLHFHIEHVLAGRPVGIPNPQAEISFIRSDEAADFLHWLGREGSAVTGPVNACSDGTLTIGGVISIIEQITGRTAIVQSEAAETDQSPFGIGASWFMDTAKARSAGFSFLSLSEWFTELVSSLTHSLRQDQ</sequence>
<comment type="caution">
    <text evidence="2">The sequence shown here is derived from an EMBL/GenBank/DDBJ whole genome shotgun (WGS) entry which is preliminary data.</text>
</comment>
<reference evidence="2 3" key="1">
    <citation type="submission" date="2021-03" db="EMBL/GenBank/DDBJ databases">
        <title>Genomic Encyclopedia of Type Strains, Phase IV (KMG-IV): sequencing the most valuable type-strain genomes for metagenomic binning, comparative biology and taxonomic classification.</title>
        <authorList>
            <person name="Goeker M."/>
        </authorList>
    </citation>
    <scope>NUCLEOTIDE SEQUENCE [LARGE SCALE GENOMIC DNA]</scope>
    <source>
        <strain evidence="2 3">DSM 101953</strain>
    </source>
</reference>
<evidence type="ECO:0000313" key="2">
    <source>
        <dbReference type="EMBL" id="MBP2112994.1"/>
    </source>
</evidence>
<dbReference type="InterPro" id="IPR050177">
    <property type="entry name" value="Lipid_A_modif_metabolic_enz"/>
</dbReference>
<dbReference type="EMBL" id="JAGGLV010000009">
    <property type="protein sequence ID" value="MBP2112994.1"/>
    <property type="molecule type" value="Genomic_DNA"/>
</dbReference>
<dbReference type="Proteomes" id="UP000773462">
    <property type="component" value="Unassembled WGS sequence"/>
</dbReference>
<feature type="domain" description="NAD(P)-binding" evidence="1">
    <location>
        <begin position="8"/>
        <end position="160"/>
    </location>
</feature>
<dbReference type="PANTHER" id="PTHR43245:SF13">
    <property type="entry name" value="UDP-D-APIOSE_UDP-D-XYLOSE SYNTHASE 2"/>
    <property type="match status" value="1"/>
</dbReference>
<name>A0ABS4NSI1_9BACL</name>
<dbReference type="SUPFAM" id="SSF51735">
    <property type="entry name" value="NAD(P)-binding Rossmann-fold domains"/>
    <property type="match status" value="1"/>
</dbReference>
<dbReference type="Pfam" id="PF13460">
    <property type="entry name" value="NAD_binding_10"/>
    <property type="match status" value="1"/>
</dbReference>